<dbReference type="AlphaFoldDB" id="A0A075FMN7"/>
<reference evidence="1" key="1">
    <citation type="journal article" date="2014" name="Genome Biol. Evol.">
        <title>Pangenome evidence for extensive interdomain horizontal transfer affecting lineage core and shell genes in uncultured planktonic thaumarchaeota and euryarchaeota.</title>
        <authorList>
            <person name="Deschamps P."/>
            <person name="Zivanovic Y."/>
            <person name="Moreira D."/>
            <person name="Rodriguez-Valera F."/>
            <person name="Lopez-Garcia P."/>
        </authorList>
    </citation>
    <scope>NUCLEOTIDE SEQUENCE</scope>
</reference>
<sequence length="187" mass="21494">MSFGKENSISSMMNELQVESELSLVKVVALDDVEETEIGGFKIEYKEAESKFDVPRWVAHILVDKNLVKLADVGIELDVINAIANEKMLGVHKLSELKPDIYKKINFLLKNLRSKLDNDREKSFEYEKISTSVYDLINIRISKIISLASLPFPPDDIQKLITPEEYLLYDTVKLNIQEWRKSMIGDE</sequence>
<protein>
    <recommendedName>
        <fullName evidence="2">GINS subunit domain-containing protein</fullName>
    </recommendedName>
</protein>
<name>A0A075FMN7_9ARCH</name>
<proteinExistence type="predicted"/>
<dbReference type="InterPro" id="IPR038437">
    <property type="entry name" value="GINS_Psf3_sf"/>
</dbReference>
<dbReference type="EMBL" id="KF900324">
    <property type="protein sequence ID" value="AIE90972.1"/>
    <property type="molecule type" value="Genomic_DNA"/>
</dbReference>
<accession>A0A075FMN7</accession>
<evidence type="ECO:0008006" key="2">
    <source>
        <dbReference type="Google" id="ProtNLM"/>
    </source>
</evidence>
<dbReference type="CDD" id="cd11714">
    <property type="entry name" value="GINS_A_archaea"/>
    <property type="match status" value="1"/>
</dbReference>
<organism evidence="1">
    <name type="scientific">uncultured marine thaumarchaeote AD1000_100_C06</name>
    <dbReference type="NCBI Taxonomy" id="1455887"/>
    <lineage>
        <taxon>Archaea</taxon>
        <taxon>Nitrososphaerota</taxon>
        <taxon>environmental samples</taxon>
    </lineage>
</organism>
<evidence type="ECO:0000313" key="1">
    <source>
        <dbReference type="EMBL" id="AIE90972.1"/>
    </source>
</evidence>
<dbReference type="Gene3D" id="1.20.58.2050">
    <property type="match status" value="1"/>
</dbReference>